<dbReference type="SUPFAM" id="SSF53955">
    <property type="entry name" value="Lysozyme-like"/>
    <property type="match status" value="1"/>
</dbReference>
<comment type="similarity">
    <text evidence="5">In the N-terminal section; belongs to the glycosyltransferase 51 family.</text>
</comment>
<evidence type="ECO:0000256" key="13">
    <source>
        <dbReference type="ARBA" id="ARBA00022692"/>
    </source>
</evidence>
<keyword evidence="16" id="KW-0735">Signal-anchor</keyword>
<evidence type="ECO:0000313" key="28">
    <source>
        <dbReference type="EMBL" id="CUO52551.1"/>
    </source>
</evidence>
<keyword evidence="22" id="KW-0961">Cell wall biogenesis/degradation</keyword>
<evidence type="ECO:0000256" key="5">
    <source>
        <dbReference type="ARBA" id="ARBA00007739"/>
    </source>
</evidence>
<evidence type="ECO:0000256" key="17">
    <source>
        <dbReference type="ARBA" id="ARBA00022984"/>
    </source>
</evidence>
<evidence type="ECO:0000256" key="26">
    <source>
        <dbReference type="ARBA" id="ARBA00060592"/>
    </source>
</evidence>
<dbReference type="GO" id="GO:0009002">
    <property type="term" value="F:serine-type D-Ala-D-Ala carboxypeptidase activity"/>
    <property type="evidence" value="ECO:0007669"/>
    <property type="project" value="UniProtKB-EC"/>
</dbReference>
<reference evidence="28 29" key="1">
    <citation type="submission" date="2015-09" db="EMBL/GenBank/DDBJ databases">
        <authorList>
            <consortium name="Pathogen Informatics"/>
        </authorList>
    </citation>
    <scope>NUCLEOTIDE SEQUENCE [LARGE SCALE GENOMIC DNA]</scope>
    <source>
        <strain evidence="28 29">2789STDY5608849</strain>
    </source>
</reference>
<evidence type="ECO:0000256" key="20">
    <source>
        <dbReference type="ARBA" id="ARBA00023251"/>
    </source>
</evidence>
<evidence type="ECO:0000256" key="9">
    <source>
        <dbReference type="ARBA" id="ARBA00022645"/>
    </source>
</evidence>
<name>A0A174FS72_9FIRM</name>
<gene>
    <name evidence="28" type="primary">ponA</name>
    <name evidence="28" type="ORF">ERS852406_02174</name>
</gene>
<evidence type="ECO:0000256" key="10">
    <source>
        <dbReference type="ARBA" id="ARBA00022670"/>
    </source>
</evidence>
<dbReference type="GO" id="GO:0008360">
    <property type="term" value="P:regulation of cell shape"/>
    <property type="evidence" value="ECO:0007669"/>
    <property type="project" value="UniProtKB-KW"/>
</dbReference>
<comment type="subcellular location">
    <subcellularLocation>
        <location evidence="2">Cell membrane</location>
        <topology evidence="2">Single-pass type II membrane protein</topology>
    </subcellularLocation>
</comment>
<comment type="catalytic activity">
    <reaction evidence="25">
        <text>[GlcNAc-(1-&gt;4)-Mur2Ac(oyl-L-Ala-gamma-D-Glu-L-Lys-D-Ala-D-Ala)](n)-di-trans,octa-cis-undecaprenyl diphosphate + beta-D-GlcNAc-(1-&gt;4)-Mur2Ac(oyl-L-Ala-gamma-D-Glu-L-Lys-D-Ala-D-Ala)-di-trans,octa-cis-undecaprenyl diphosphate = [GlcNAc-(1-&gt;4)-Mur2Ac(oyl-L-Ala-gamma-D-Glu-L-Lys-D-Ala-D-Ala)](n+1)-di-trans,octa-cis-undecaprenyl diphosphate + di-trans,octa-cis-undecaprenyl diphosphate + H(+)</text>
        <dbReference type="Rhea" id="RHEA:23708"/>
        <dbReference type="Rhea" id="RHEA-COMP:9602"/>
        <dbReference type="Rhea" id="RHEA-COMP:9603"/>
        <dbReference type="ChEBI" id="CHEBI:15378"/>
        <dbReference type="ChEBI" id="CHEBI:58405"/>
        <dbReference type="ChEBI" id="CHEBI:60033"/>
        <dbReference type="ChEBI" id="CHEBI:78435"/>
        <dbReference type="EC" id="2.4.99.28"/>
    </reaction>
</comment>
<comment type="catalytic activity">
    <reaction evidence="23">
        <text>Preferential cleavage: (Ac)2-L-Lys-D-Ala-|-D-Ala. Also transpeptidation of peptidyl-alanyl moieties that are N-acyl substituents of D-alanine.</text>
        <dbReference type="EC" id="3.4.16.4"/>
    </reaction>
</comment>
<dbReference type="GO" id="GO:0006508">
    <property type="term" value="P:proteolysis"/>
    <property type="evidence" value="ECO:0007669"/>
    <property type="project" value="UniProtKB-KW"/>
</dbReference>
<dbReference type="EMBL" id="CYYV01000010">
    <property type="protein sequence ID" value="CUO52551.1"/>
    <property type="molecule type" value="Genomic_DNA"/>
</dbReference>
<keyword evidence="18" id="KW-1133">Transmembrane helix</keyword>
<evidence type="ECO:0000256" key="23">
    <source>
        <dbReference type="ARBA" id="ARBA00034000"/>
    </source>
</evidence>
<dbReference type="PANTHER" id="PTHR32282:SF11">
    <property type="entry name" value="PENICILLIN-BINDING PROTEIN 1B"/>
    <property type="match status" value="1"/>
</dbReference>
<evidence type="ECO:0000256" key="21">
    <source>
        <dbReference type="ARBA" id="ARBA00023268"/>
    </source>
</evidence>
<dbReference type="Gene3D" id="1.10.3810.10">
    <property type="entry name" value="Biosynthetic peptidoglycan transglycosylase-like"/>
    <property type="match status" value="1"/>
</dbReference>
<dbReference type="UniPathway" id="UPA00219"/>
<evidence type="ECO:0000256" key="22">
    <source>
        <dbReference type="ARBA" id="ARBA00023316"/>
    </source>
</evidence>
<dbReference type="InterPro" id="IPR001264">
    <property type="entry name" value="Glyco_trans_51"/>
</dbReference>
<keyword evidence="10" id="KW-0645">Protease</keyword>
<evidence type="ECO:0000256" key="16">
    <source>
        <dbReference type="ARBA" id="ARBA00022968"/>
    </source>
</evidence>
<dbReference type="GO" id="GO:0008955">
    <property type="term" value="F:peptidoglycan glycosyltransferase activity"/>
    <property type="evidence" value="ECO:0007669"/>
    <property type="project" value="UniProtKB-EC"/>
</dbReference>
<evidence type="ECO:0000256" key="25">
    <source>
        <dbReference type="ARBA" id="ARBA00049902"/>
    </source>
</evidence>
<dbReference type="GO" id="GO:0030288">
    <property type="term" value="C:outer membrane-bounded periplasmic space"/>
    <property type="evidence" value="ECO:0007669"/>
    <property type="project" value="TreeGrafter"/>
</dbReference>
<evidence type="ECO:0000256" key="7">
    <source>
        <dbReference type="ARBA" id="ARBA00018638"/>
    </source>
</evidence>
<evidence type="ECO:0000256" key="2">
    <source>
        <dbReference type="ARBA" id="ARBA00004401"/>
    </source>
</evidence>
<dbReference type="PANTHER" id="PTHR32282">
    <property type="entry name" value="BINDING PROTEIN TRANSPEPTIDASE, PUTATIVE-RELATED"/>
    <property type="match status" value="1"/>
</dbReference>
<evidence type="ECO:0000256" key="19">
    <source>
        <dbReference type="ARBA" id="ARBA00023136"/>
    </source>
</evidence>
<evidence type="ECO:0000256" key="8">
    <source>
        <dbReference type="ARBA" id="ARBA00022475"/>
    </source>
</evidence>
<dbReference type="GO" id="GO:0005886">
    <property type="term" value="C:plasma membrane"/>
    <property type="evidence" value="ECO:0007669"/>
    <property type="project" value="UniProtKB-SubCell"/>
</dbReference>
<keyword evidence="20" id="KW-0046">Antibiotic resistance</keyword>
<feature type="domain" description="Glycosyl transferase family 51" evidence="27">
    <location>
        <begin position="58"/>
        <end position="225"/>
    </location>
</feature>
<evidence type="ECO:0000256" key="3">
    <source>
        <dbReference type="ARBA" id="ARBA00004752"/>
    </source>
</evidence>
<keyword evidence="19" id="KW-0472">Membrane</keyword>
<evidence type="ECO:0000256" key="15">
    <source>
        <dbReference type="ARBA" id="ARBA00022960"/>
    </source>
</evidence>
<dbReference type="Proteomes" id="UP000095706">
    <property type="component" value="Unassembled WGS sequence"/>
</dbReference>
<keyword evidence="11" id="KW-0328">Glycosyltransferase</keyword>
<dbReference type="GO" id="GO:0009252">
    <property type="term" value="P:peptidoglycan biosynthetic process"/>
    <property type="evidence" value="ECO:0007669"/>
    <property type="project" value="UniProtKB-UniPathway"/>
</dbReference>
<comment type="pathway">
    <text evidence="3">Cell wall biogenesis; peptidoglycan biosynthesis.</text>
</comment>
<keyword evidence="13" id="KW-0812">Transmembrane</keyword>
<organism evidence="28 29">
    <name type="scientific">Fusicatenibacter saccharivorans</name>
    <dbReference type="NCBI Taxonomy" id="1150298"/>
    <lineage>
        <taxon>Bacteria</taxon>
        <taxon>Bacillati</taxon>
        <taxon>Bacillota</taxon>
        <taxon>Clostridia</taxon>
        <taxon>Lachnospirales</taxon>
        <taxon>Lachnospiraceae</taxon>
        <taxon>Fusicatenibacter</taxon>
    </lineage>
</organism>
<keyword evidence="12" id="KW-0808">Transferase</keyword>
<dbReference type="GO" id="GO:0071555">
    <property type="term" value="P:cell wall organization"/>
    <property type="evidence" value="ECO:0007669"/>
    <property type="project" value="UniProtKB-KW"/>
</dbReference>
<evidence type="ECO:0000313" key="29">
    <source>
        <dbReference type="Proteomes" id="UP000095706"/>
    </source>
</evidence>
<dbReference type="InterPro" id="IPR036950">
    <property type="entry name" value="PBP_transglycosylase"/>
</dbReference>
<dbReference type="Pfam" id="PF00912">
    <property type="entry name" value="Transgly"/>
    <property type="match status" value="1"/>
</dbReference>
<protein>
    <recommendedName>
        <fullName evidence="7">Penicillin-binding protein 1A</fullName>
        <ecNumber evidence="24">2.4.99.28</ecNumber>
        <ecNumber evidence="6">3.4.16.4</ecNumber>
    </recommendedName>
</protein>
<evidence type="ECO:0000256" key="14">
    <source>
        <dbReference type="ARBA" id="ARBA00022801"/>
    </source>
</evidence>
<evidence type="ECO:0000256" key="24">
    <source>
        <dbReference type="ARBA" id="ARBA00044770"/>
    </source>
</evidence>
<evidence type="ECO:0000256" key="4">
    <source>
        <dbReference type="ARBA" id="ARBA00007090"/>
    </source>
</evidence>
<keyword evidence="14" id="KW-0378">Hydrolase</keyword>
<evidence type="ECO:0000256" key="18">
    <source>
        <dbReference type="ARBA" id="ARBA00022989"/>
    </source>
</evidence>
<keyword evidence="21" id="KW-0511">Multifunctional enzyme</keyword>
<dbReference type="GO" id="GO:0046677">
    <property type="term" value="P:response to antibiotic"/>
    <property type="evidence" value="ECO:0007669"/>
    <property type="project" value="UniProtKB-KW"/>
</dbReference>
<keyword evidence="9" id="KW-0121">Carboxypeptidase</keyword>
<evidence type="ECO:0000256" key="1">
    <source>
        <dbReference type="ARBA" id="ARBA00002624"/>
    </source>
</evidence>
<keyword evidence="8" id="KW-1003">Cell membrane</keyword>
<evidence type="ECO:0000259" key="27">
    <source>
        <dbReference type="Pfam" id="PF00912"/>
    </source>
</evidence>
<keyword evidence="17" id="KW-0573">Peptidoglycan synthesis</keyword>
<dbReference type="RefSeq" id="WP_070103231.1">
    <property type="nucleotide sequence ID" value="NZ_CAXSRP010000007.1"/>
</dbReference>
<evidence type="ECO:0000256" key="12">
    <source>
        <dbReference type="ARBA" id="ARBA00022679"/>
    </source>
</evidence>
<comment type="similarity">
    <text evidence="4">In the C-terminal section; belongs to the transpeptidase family.</text>
</comment>
<dbReference type="EC" id="2.4.99.28" evidence="24"/>
<comment type="function">
    <text evidence="1">Cell wall formation. Synthesis of cross-linked peptidoglycan from the lipid intermediates. The enzyme has a penicillin-insensitive transglycosylase N-terminal domain (formation of linear glycan strands) and a penicillin-sensitive transpeptidase C-terminal domain (cross-linking of the peptide subunits).</text>
</comment>
<dbReference type="AlphaFoldDB" id="A0A174FS72"/>
<dbReference type="InterPro" id="IPR050396">
    <property type="entry name" value="Glycosyltr_51/Transpeptidase"/>
</dbReference>
<dbReference type="FunFam" id="1.10.3810.10:FF:000001">
    <property type="entry name" value="Penicillin-binding protein 1A"/>
    <property type="match status" value="1"/>
</dbReference>
<sequence>MRKRTRKHRGTAGKMVGGFLAFFCLILLTAGMFWAIQGYVSYQKAVKEKPLAQAVEEARSGAQWASLEQVPDLYKKAVLAVEDHRYYTHHGIDWISMARAVVHDIRVMKPEQGGSTITQQLVKNMYYDQNKTFARKAAEAWTALYVERQLSKEEILELYINTIYFGDGYYGLKEASLGYFGKEPQELTDSEAVLLAGIPNAPSAYAPSRHADLALQREKQVLAAMVKYGYLEQSETDSLLWDAAADPVLAR</sequence>
<keyword evidence="15" id="KW-0133">Cell shape</keyword>
<accession>A0A174FS72</accession>
<evidence type="ECO:0000256" key="6">
    <source>
        <dbReference type="ARBA" id="ARBA00012448"/>
    </source>
</evidence>
<dbReference type="InterPro" id="IPR023346">
    <property type="entry name" value="Lysozyme-like_dom_sf"/>
</dbReference>
<dbReference type="EC" id="3.4.16.4" evidence="6"/>
<comment type="pathway">
    <text evidence="26">Glycan biosynthesis.</text>
</comment>
<evidence type="ECO:0000256" key="11">
    <source>
        <dbReference type="ARBA" id="ARBA00022676"/>
    </source>
</evidence>
<proteinExistence type="inferred from homology"/>